<dbReference type="EMBL" id="MUJZ01067695">
    <property type="protein sequence ID" value="OTF70020.1"/>
    <property type="molecule type" value="Genomic_DNA"/>
</dbReference>
<evidence type="ECO:0000313" key="2">
    <source>
        <dbReference type="Proteomes" id="UP000194236"/>
    </source>
</evidence>
<organism evidence="1 2">
    <name type="scientific">Euroglyphus maynei</name>
    <name type="common">Mayne's house dust mite</name>
    <dbReference type="NCBI Taxonomy" id="6958"/>
    <lineage>
        <taxon>Eukaryota</taxon>
        <taxon>Metazoa</taxon>
        <taxon>Ecdysozoa</taxon>
        <taxon>Arthropoda</taxon>
        <taxon>Chelicerata</taxon>
        <taxon>Arachnida</taxon>
        <taxon>Acari</taxon>
        <taxon>Acariformes</taxon>
        <taxon>Sarcoptiformes</taxon>
        <taxon>Astigmata</taxon>
        <taxon>Psoroptidia</taxon>
        <taxon>Analgoidea</taxon>
        <taxon>Pyroglyphidae</taxon>
        <taxon>Pyroglyphinae</taxon>
        <taxon>Euroglyphus</taxon>
    </lineage>
</organism>
<reference evidence="1 2" key="1">
    <citation type="submission" date="2017-03" db="EMBL/GenBank/DDBJ databases">
        <title>Genome Survey of Euroglyphus maynei.</title>
        <authorList>
            <person name="Arlian L.G."/>
            <person name="Morgan M.S."/>
            <person name="Rider S.D."/>
        </authorList>
    </citation>
    <scope>NUCLEOTIDE SEQUENCE [LARGE SCALE GENOMIC DNA]</scope>
    <source>
        <strain evidence="1">Arlian Lab</strain>
        <tissue evidence="1">Whole body</tissue>
    </source>
</reference>
<gene>
    <name evidence="1" type="ORF">BLA29_000608</name>
</gene>
<proteinExistence type="predicted"/>
<dbReference type="Proteomes" id="UP000194236">
    <property type="component" value="Unassembled WGS sequence"/>
</dbReference>
<dbReference type="AlphaFoldDB" id="A0A1Y3ANK9"/>
<comment type="caution">
    <text evidence="1">The sequence shown here is derived from an EMBL/GenBank/DDBJ whole genome shotgun (WGS) entry which is preliminary data.</text>
</comment>
<sequence>MTSAGMAIVQYDMPANPPANKAPLPGISLANVAVNPVNIERIPPLAYTLLVQSQKLLYLATLFEPCSICIKHLIRSAGAFIVAVNTPASIPALNI</sequence>
<protein>
    <submittedName>
        <fullName evidence="1">Uncharacterized protein</fullName>
    </submittedName>
</protein>
<evidence type="ECO:0000313" key="1">
    <source>
        <dbReference type="EMBL" id="OTF70020.1"/>
    </source>
</evidence>
<accession>A0A1Y3ANK9</accession>
<name>A0A1Y3ANK9_EURMA</name>
<keyword evidence="2" id="KW-1185">Reference proteome</keyword>